<gene>
    <name evidence="1" type="ORF">NPIL_634721</name>
</gene>
<reference evidence="1" key="1">
    <citation type="submission" date="2020-08" db="EMBL/GenBank/DDBJ databases">
        <title>Multicomponent nature underlies the extraordinary mechanical properties of spider dragline silk.</title>
        <authorList>
            <person name="Kono N."/>
            <person name="Nakamura H."/>
            <person name="Mori M."/>
            <person name="Yoshida Y."/>
            <person name="Ohtoshi R."/>
            <person name="Malay A.D."/>
            <person name="Moran D.A.P."/>
            <person name="Tomita M."/>
            <person name="Numata K."/>
            <person name="Arakawa K."/>
        </authorList>
    </citation>
    <scope>NUCLEOTIDE SEQUENCE</scope>
</reference>
<organism evidence="1 2">
    <name type="scientific">Nephila pilipes</name>
    <name type="common">Giant wood spider</name>
    <name type="synonym">Nephila maculata</name>
    <dbReference type="NCBI Taxonomy" id="299642"/>
    <lineage>
        <taxon>Eukaryota</taxon>
        <taxon>Metazoa</taxon>
        <taxon>Ecdysozoa</taxon>
        <taxon>Arthropoda</taxon>
        <taxon>Chelicerata</taxon>
        <taxon>Arachnida</taxon>
        <taxon>Araneae</taxon>
        <taxon>Araneomorphae</taxon>
        <taxon>Entelegynae</taxon>
        <taxon>Araneoidea</taxon>
        <taxon>Nephilidae</taxon>
        <taxon>Nephila</taxon>
    </lineage>
</organism>
<dbReference type="Proteomes" id="UP000887013">
    <property type="component" value="Unassembled WGS sequence"/>
</dbReference>
<dbReference type="AlphaFoldDB" id="A0A8X6SZR2"/>
<name>A0A8X6SZR2_NEPPI</name>
<keyword evidence="2" id="KW-1185">Reference proteome</keyword>
<comment type="caution">
    <text evidence="1">The sequence shown here is derived from an EMBL/GenBank/DDBJ whole genome shotgun (WGS) entry which is preliminary data.</text>
</comment>
<sequence length="92" mass="10541">MSKGLDIIRGLYSSLFFFGALGIPSPPIPPPSMTTLLALTSFLKERKQQAVFLFLHRLQNKAYVAHHRYNKVFFEEVSHYITFRSLQPSINA</sequence>
<accession>A0A8X6SZR2</accession>
<protein>
    <submittedName>
        <fullName evidence="1">Uncharacterized protein</fullName>
    </submittedName>
</protein>
<dbReference type="EMBL" id="BMAW01095625">
    <property type="protein sequence ID" value="GFS71029.1"/>
    <property type="molecule type" value="Genomic_DNA"/>
</dbReference>
<evidence type="ECO:0000313" key="2">
    <source>
        <dbReference type="Proteomes" id="UP000887013"/>
    </source>
</evidence>
<evidence type="ECO:0000313" key="1">
    <source>
        <dbReference type="EMBL" id="GFS71029.1"/>
    </source>
</evidence>
<proteinExistence type="predicted"/>